<accession>A0A931CSM0</accession>
<proteinExistence type="predicted"/>
<protein>
    <submittedName>
        <fullName evidence="1">Aspartate/glutamate racemase family protein</fullName>
    </submittedName>
</protein>
<gene>
    <name evidence="1" type="ORF">H0S81_02160</name>
</gene>
<reference evidence="1" key="1">
    <citation type="submission" date="2020-07" db="EMBL/GenBank/DDBJ databases">
        <title>Severe corrosion of carbon steel in oil field produced water can be linked to methanogenic archaea containing a special type of NiFe hydrogenase.</title>
        <authorList>
            <person name="Lahme S."/>
            <person name="Mand J."/>
            <person name="Longwell J."/>
            <person name="Smith R."/>
            <person name="Enning D."/>
        </authorList>
    </citation>
    <scope>NUCLEOTIDE SEQUENCE</scope>
    <source>
        <strain evidence="1">MIC098Bin6</strain>
    </source>
</reference>
<evidence type="ECO:0000313" key="2">
    <source>
        <dbReference type="Proteomes" id="UP000706172"/>
    </source>
</evidence>
<organism evidence="1 2">
    <name type="scientific">Desulfotignum balticum</name>
    <dbReference type="NCBI Taxonomy" id="115781"/>
    <lineage>
        <taxon>Bacteria</taxon>
        <taxon>Pseudomonadati</taxon>
        <taxon>Thermodesulfobacteriota</taxon>
        <taxon>Desulfobacteria</taxon>
        <taxon>Desulfobacterales</taxon>
        <taxon>Desulfobacteraceae</taxon>
        <taxon>Desulfotignum</taxon>
    </lineage>
</organism>
<evidence type="ECO:0000313" key="1">
    <source>
        <dbReference type="EMBL" id="MBG0778717.1"/>
    </source>
</evidence>
<comment type="caution">
    <text evidence="1">The sequence shown here is derived from an EMBL/GenBank/DDBJ whole genome shotgun (WGS) entry which is preliminary data.</text>
</comment>
<dbReference type="AlphaFoldDB" id="A0A931CSM0"/>
<dbReference type="EMBL" id="JACCQK010000088">
    <property type="protein sequence ID" value="MBG0778717.1"/>
    <property type="molecule type" value="Genomic_DNA"/>
</dbReference>
<sequence>LLAAARDLAANGVRAVTGDCGFMAIHQQQLQQDLGLPVFLSSLFQIPFIRHLIPAGTGIGIITADSRSLTPDFLEQINISPGSDLFIQGMETCPEFASAVLEEKGTLDAEVIQNEATTAALNLKDQGAGAILLECSVLPPYARAVHQATTLPIFDYITMINYVFQTLEPRGYHGFM</sequence>
<name>A0A931CSM0_9BACT</name>
<feature type="non-terminal residue" evidence="1">
    <location>
        <position position="1"/>
    </location>
</feature>
<dbReference type="Proteomes" id="UP000706172">
    <property type="component" value="Unassembled WGS sequence"/>
</dbReference>